<dbReference type="Proteomes" id="UP000698028">
    <property type="component" value="Unassembled WGS sequence"/>
</dbReference>
<gene>
    <name evidence="3" type="ORF">KTQ36_07440</name>
</gene>
<dbReference type="PROSITE" id="PS51257">
    <property type="entry name" value="PROKAR_LIPOPROTEIN"/>
    <property type="match status" value="1"/>
</dbReference>
<evidence type="ECO:0000256" key="1">
    <source>
        <dbReference type="SAM" id="SignalP"/>
    </source>
</evidence>
<evidence type="ECO:0000313" key="3">
    <source>
        <dbReference type="EMBL" id="MBW0145127.1"/>
    </source>
</evidence>
<organism evidence="3 4">
    <name type="scientific">Sphingomicrobium clamense</name>
    <dbReference type="NCBI Taxonomy" id="2851013"/>
    <lineage>
        <taxon>Bacteria</taxon>
        <taxon>Pseudomonadati</taxon>
        <taxon>Pseudomonadota</taxon>
        <taxon>Alphaproteobacteria</taxon>
        <taxon>Sphingomonadales</taxon>
        <taxon>Sphingomonadaceae</taxon>
        <taxon>Sphingomicrobium</taxon>
    </lineage>
</organism>
<dbReference type="InterPro" id="IPR027367">
    <property type="entry name" value="Gly-zipper_YMGG"/>
</dbReference>
<name>A0ABS6V6C6_9SPHN</name>
<comment type="caution">
    <text evidence="3">The sequence shown here is derived from an EMBL/GenBank/DDBJ whole genome shotgun (WGS) entry which is preliminary data.</text>
</comment>
<proteinExistence type="predicted"/>
<feature type="domain" description="YMGG-like Gly-zipper" evidence="2">
    <location>
        <begin position="37"/>
        <end position="80"/>
    </location>
</feature>
<dbReference type="Pfam" id="PF13441">
    <property type="entry name" value="Gly-zipper_YMGG"/>
    <property type="match status" value="1"/>
</dbReference>
<sequence>MRKFAIMAATATGLTLTACAQDRYGYGDPYRDTQTERAVKGAAIGAAAGAVAGAVIPGVSTVEGAAAGAVLGGVAGAVIKGKQYYRDTRGYCYYVDDNGNPVYDYDVRC</sequence>
<dbReference type="RefSeq" id="WP_218633059.1">
    <property type="nucleotide sequence ID" value="NZ_JAHVAH010000001.1"/>
</dbReference>
<protein>
    <recommendedName>
        <fullName evidence="2">YMGG-like Gly-zipper domain-containing protein</fullName>
    </recommendedName>
</protein>
<accession>A0ABS6V6C6</accession>
<keyword evidence="1" id="KW-0732">Signal</keyword>
<feature type="chain" id="PRO_5045954309" description="YMGG-like Gly-zipper domain-containing protein" evidence="1">
    <location>
        <begin position="21"/>
        <end position="109"/>
    </location>
</feature>
<keyword evidence="4" id="KW-1185">Reference proteome</keyword>
<evidence type="ECO:0000313" key="4">
    <source>
        <dbReference type="Proteomes" id="UP000698028"/>
    </source>
</evidence>
<feature type="signal peptide" evidence="1">
    <location>
        <begin position="1"/>
        <end position="20"/>
    </location>
</feature>
<dbReference type="EMBL" id="JAHVAH010000001">
    <property type="protein sequence ID" value="MBW0145127.1"/>
    <property type="molecule type" value="Genomic_DNA"/>
</dbReference>
<evidence type="ECO:0000259" key="2">
    <source>
        <dbReference type="Pfam" id="PF13441"/>
    </source>
</evidence>
<reference evidence="3 4" key="1">
    <citation type="submission" date="2021-07" db="EMBL/GenBank/DDBJ databases">
        <title>The draft genome sequence of Sphingomicrobium sp. B8.</title>
        <authorList>
            <person name="Mu L."/>
        </authorList>
    </citation>
    <scope>NUCLEOTIDE SEQUENCE [LARGE SCALE GENOMIC DNA]</scope>
    <source>
        <strain evidence="3 4">B8</strain>
    </source>
</reference>